<dbReference type="PANTHER" id="PTHR35910">
    <property type="entry name" value="2EXR DOMAIN-CONTAINING PROTEIN"/>
    <property type="match status" value="1"/>
</dbReference>
<dbReference type="EMBL" id="KZ613944">
    <property type="protein sequence ID" value="PMD41642.1"/>
    <property type="molecule type" value="Genomic_DNA"/>
</dbReference>
<evidence type="ECO:0000259" key="1">
    <source>
        <dbReference type="Pfam" id="PF20150"/>
    </source>
</evidence>
<protein>
    <recommendedName>
        <fullName evidence="1">2EXR domain-containing protein</fullName>
    </recommendedName>
</protein>
<gene>
    <name evidence="2" type="ORF">L207DRAFT_329978</name>
</gene>
<dbReference type="AlphaFoldDB" id="A0A2J6RT00"/>
<organism evidence="2 3">
    <name type="scientific">Hyaloscypha variabilis (strain UAMH 11265 / GT02V1 / F)</name>
    <name type="common">Meliniomyces variabilis</name>
    <dbReference type="NCBI Taxonomy" id="1149755"/>
    <lineage>
        <taxon>Eukaryota</taxon>
        <taxon>Fungi</taxon>
        <taxon>Dikarya</taxon>
        <taxon>Ascomycota</taxon>
        <taxon>Pezizomycotina</taxon>
        <taxon>Leotiomycetes</taxon>
        <taxon>Helotiales</taxon>
        <taxon>Hyaloscyphaceae</taxon>
        <taxon>Hyaloscypha</taxon>
        <taxon>Hyaloscypha variabilis</taxon>
    </lineage>
</organism>
<dbReference type="Proteomes" id="UP000235786">
    <property type="component" value="Unassembled WGS sequence"/>
</dbReference>
<feature type="domain" description="2EXR" evidence="1">
    <location>
        <begin position="22"/>
        <end position="101"/>
    </location>
</feature>
<accession>A0A2J6RT00</accession>
<dbReference type="PANTHER" id="PTHR35910:SF6">
    <property type="entry name" value="2EXR DOMAIN-CONTAINING PROTEIN"/>
    <property type="match status" value="1"/>
</dbReference>
<evidence type="ECO:0000313" key="2">
    <source>
        <dbReference type="EMBL" id="PMD41642.1"/>
    </source>
</evidence>
<evidence type="ECO:0000313" key="3">
    <source>
        <dbReference type="Proteomes" id="UP000235786"/>
    </source>
</evidence>
<dbReference type="InterPro" id="IPR045518">
    <property type="entry name" value="2EXR"/>
</dbReference>
<proteinExistence type="predicted"/>
<keyword evidence="3" id="KW-1185">Reference proteome</keyword>
<name>A0A2J6RT00_HYAVF</name>
<reference evidence="2 3" key="1">
    <citation type="submission" date="2016-04" db="EMBL/GenBank/DDBJ databases">
        <title>A degradative enzymes factory behind the ericoid mycorrhizal symbiosis.</title>
        <authorList>
            <consortium name="DOE Joint Genome Institute"/>
            <person name="Martino E."/>
            <person name="Morin E."/>
            <person name="Grelet G."/>
            <person name="Kuo A."/>
            <person name="Kohler A."/>
            <person name="Daghino S."/>
            <person name="Barry K."/>
            <person name="Choi C."/>
            <person name="Cichocki N."/>
            <person name="Clum A."/>
            <person name="Copeland A."/>
            <person name="Hainaut M."/>
            <person name="Haridas S."/>
            <person name="Labutti K."/>
            <person name="Lindquist E."/>
            <person name="Lipzen A."/>
            <person name="Khouja H.-R."/>
            <person name="Murat C."/>
            <person name="Ohm R."/>
            <person name="Olson A."/>
            <person name="Spatafora J."/>
            <person name="Veneault-Fourrey C."/>
            <person name="Henrissat B."/>
            <person name="Grigoriev I."/>
            <person name="Martin F."/>
            <person name="Perotto S."/>
        </authorList>
    </citation>
    <scope>NUCLEOTIDE SEQUENCE [LARGE SCALE GENOMIC DNA]</scope>
    <source>
        <strain evidence="2 3">F</strain>
    </source>
</reference>
<sequence length="241" mass="28350">MAEAYLIAGLSNLSISRNPPTFHPFPRLPFELRLKIYNLLISPRYIHYNRTLALRTNLTLDPLIPPLLHLNHESRTFALSRYPLYTLGTRKFYLHPELDTMLWIRYPGSISSSRAFRSDAQRLMQETSTPNPPLEIPNLAVGIKFWSRITTNEMYRGLYGHIRGRVEKLWVVDDGYGALDVEWVRGTRIVVKMRRSRLAIATNEELWRRWDEVVEFERVDGEGFERLPKADYKRVAFIFKK</sequence>
<dbReference type="OrthoDB" id="3557569at2759"/>
<dbReference type="Pfam" id="PF20150">
    <property type="entry name" value="2EXR"/>
    <property type="match status" value="1"/>
</dbReference>